<protein>
    <submittedName>
        <fullName evidence="2">Uncharacterized protein</fullName>
    </submittedName>
</protein>
<comment type="caution">
    <text evidence="2">The sequence shown here is derived from an EMBL/GenBank/DDBJ whole genome shotgun (WGS) entry which is preliminary data.</text>
</comment>
<feature type="transmembrane region" description="Helical" evidence="1">
    <location>
        <begin position="153"/>
        <end position="173"/>
    </location>
</feature>
<feature type="transmembrane region" description="Helical" evidence="1">
    <location>
        <begin position="128"/>
        <end position="146"/>
    </location>
</feature>
<keyword evidence="1" id="KW-0472">Membrane</keyword>
<name>A0ABW2R3B3_9NEIS</name>
<dbReference type="EMBL" id="JBHTBQ010000044">
    <property type="protein sequence ID" value="MFC7422113.1"/>
    <property type="molecule type" value="Genomic_DNA"/>
</dbReference>
<accession>A0ABW2R3B3</accession>
<feature type="transmembrane region" description="Helical" evidence="1">
    <location>
        <begin position="179"/>
        <end position="196"/>
    </location>
</feature>
<sequence length="337" mass="38563">MKKIQKERLDFVYKAMEMTTFFITISVTLSIAFSSLALLKFLSDQKRVDLFSQAISNGGVLIATIFLSFFLYFSLAFVFFIPSLCRSSIFNYNIYRPTKINDRYALALIGGVSIAAFLIFLYKNYDFNDYIFLFIYSLFVLFLSLAMKYLKIFGMNSIGFLCVVFFIEMGLVSNNNSEVFFYNAGVVIGIFSLAYVDFICYGKKSFPASVLSGFTLILPFLPIFYMVDFIVKEVGSDKPFFIVFVFHLLAFFTMVVNRVVEKGLAISRSVKVSLLIVFITVFMLSMFVVPYFYPYVLKGLKIGNYQSGNCFVVFTLDGKKYTKKGECIDNKEVKSIF</sequence>
<dbReference type="RefSeq" id="WP_380189938.1">
    <property type="nucleotide sequence ID" value="NZ_JBHTBQ010000044.1"/>
</dbReference>
<keyword evidence="3" id="KW-1185">Reference proteome</keyword>
<evidence type="ECO:0000256" key="1">
    <source>
        <dbReference type="SAM" id="Phobius"/>
    </source>
</evidence>
<organism evidence="2 3">
    <name type="scientific">Iodobacter arcticus</name>
    <dbReference type="NCBI Taxonomy" id="590593"/>
    <lineage>
        <taxon>Bacteria</taxon>
        <taxon>Pseudomonadati</taxon>
        <taxon>Pseudomonadota</taxon>
        <taxon>Betaproteobacteria</taxon>
        <taxon>Neisseriales</taxon>
        <taxon>Chitinibacteraceae</taxon>
        <taxon>Iodobacter</taxon>
    </lineage>
</organism>
<evidence type="ECO:0000313" key="3">
    <source>
        <dbReference type="Proteomes" id="UP001596473"/>
    </source>
</evidence>
<feature type="transmembrane region" description="Helical" evidence="1">
    <location>
        <begin position="272"/>
        <end position="293"/>
    </location>
</feature>
<proteinExistence type="predicted"/>
<feature type="transmembrane region" description="Helical" evidence="1">
    <location>
        <begin position="208"/>
        <end position="227"/>
    </location>
</feature>
<feature type="transmembrane region" description="Helical" evidence="1">
    <location>
        <begin position="59"/>
        <end position="84"/>
    </location>
</feature>
<reference evidence="3" key="1">
    <citation type="journal article" date="2019" name="Int. J. Syst. Evol. Microbiol.">
        <title>The Global Catalogue of Microorganisms (GCM) 10K type strain sequencing project: providing services to taxonomists for standard genome sequencing and annotation.</title>
        <authorList>
            <consortium name="The Broad Institute Genomics Platform"/>
            <consortium name="The Broad Institute Genome Sequencing Center for Infectious Disease"/>
            <person name="Wu L."/>
            <person name="Ma J."/>
        </authorList>
    </citation>
    <scope>NUCLEOTIDE SEQUENCE [LARGE SCALE GENOMIC DNA]</scope>
    <source>
        <strain evidence="3">CCUG 62945</strain>
    </source>
</reference>
<feature type="transmembrane region" description="Helical" evidence="1">
    <location>
        <begin position="104"/>
        <end position="122"/>
    </location>
</feature>
<feature type="transmembrane region" description="Helical" evidence="1">
    <location>
        <begin position="21"/>
        <end position="39"/>
    </location>
</feature>
<feature type="transmembrane region" description="Helical" evidence="1">
    <location>
        <begin position="239"/>
        <end position="260"/>
    </location>
</feature>
<dbReference type="Proteomes" id="UP001596473">
    <property type="component" value="Unassembled WGS sequence"/>
</dbReference>
<keyword evidence="1" id="KW-0812">Transmembrane</keyword>
<gene>
    <name evidence="2" type="ORF">ACFQNF_19830</name>
</gene>
<keyword evidence="1" id="KW-1133">Transmembrane helix</keyword>
<evidence type="ECO:0000313" key="2">
    <source>
        <dbReference type="EMBL" id="MFC7422113.1"/>
    </source>
</evidence>